<protein>
    <recommendedName>
        <fullName evidence="4">Lipoprotein</fullName>
    </recommendedName>
</protein>
<proteinExistence type="predicted"/>
<keyword evidence="3" id="KW-1185">Reference proteome</keyword>
<accession>A0A8B2NTH8</accession>
<reference evidence="2 3" key="1">
    <citation type="submission" date="2018-05" db="EMBL/GenBank/DDBJ databases">
        <title>Acuticoccus sediminis sp. nov., isolated from deep-sea sediment of Indian Ocean.</title>
        <authorList>
            <person name="Liu X."/>
            <person name="Lai Q."/>
            <person name="Du Y."/>
            <person name="Sun F."/>
            <person name="Zhang X."/>
            <person name="Wang S."/>
            <person name="Shao Z."/>
        </authorList>
    </citation>
    <scope>NUCLEOTIDE SEQUENCE [LARGE SCALE GENOMIC DNA]</scope>
    <source>
        <strain evidence="2 3">PTG4-2</strain>
    </source>
</reference>
<name>A0A8B2NTH8_9HYPH</name>
<sequence length="163" mass="17720">MRVVLALLLTLALTACDAPRLTGLATGVQNNAYSPIAAVGRPEEATFAFAPFPGMPGNVADELLRRIWRRSEDEGLTIIKRPGGKALFQVEGTLTAVSEDTNSLVFYVFDVKDVSGRRVHRISGTKRSSSTEGDPWSSVSEGDLDIIARRLAARLRAWLYSDA</sequence>
<dbReference type="AlphaFoldDB" id="A0A8B2NTH8"/>
<feature type="chain" id="PRO_5032889280" description="Lipoprotein" evidence="1">
    <location>
        <begin position="18"/>
        <end position="163"/>
    </location>
</feature>
<organism evidence="2 3">
    <name type="scientific">Acuticoccus sediminis</name>
    <dbReference type="NCBI Taxonomy" id="2184697"/>
    <lineage>
        <taxon>Bacteria</taxon>
        <taxon>Pseudomonadati</taxon>
        <taxon>Pseudomonadota</taxon>
        <taxon>Alphaproteobacteria</taxon>
        <taxon>Hyphomicrobiales</taxon>
        <taxon>Amorphaceae</taxon>
        <taxon>Acuticoccus</taxon>
    </lineage>
</organism>
<dbReference type="EMBL" id="QHHQ01000006">
    <property type="protein sequence ID" value="RAH98893.1"/>
    <property type="molecule type" value="Genomic_DNA"/>
</dbReference>
<dbReference type="OrthoDB" id="7374881at2"/>
<dbReference type="RefSeq" id="WP_111350350.1">
    <property type="nucleotide sequence ID" value="NZ_JAIWKD010000004.1"/>
</dbReference>
<dbReference type="PROSITE" id="PS51257">
    <property type="entry name" value="PROKAR_LIPOPROTEIN"/>
    <property type="match status" value="1"/>
</dbReference>
<feature type="signal peptide" evidence="1">
    <location>
        <begin position="1"/>
        <end position="17"/>
    </location>
</feature>
<evidence type="ECO:0000313" key="2">
    <source>
        <dbReference type="EMBL" id="RAH98893.1"/>
    </source>
</evidence>
<evidence type="ECO:0000256" key="1">
    <source>
        <dbReference type="SAM" id="SignalP"/>
    </source>
</evidence>
<evidence type="ECO:0000313" key="3">
    <source>
        <dbReference type="Proteomes" id="UP000249590"/>
    </source>
</evidence>
<comment type="caution">
    <text evidence="2">The sequence shown here is derived from an EMBL/GenBank/DDBJ whole genome shotgun (WGS) entry which is preliminary data.</text>
</comment>
<gene>
    <name evidence="2" type="ORF">DLJ53_25000</name>
</gene>
<keyword evidence="1" id="KW-0732">Signal</keyword>
<dbReference type="Proteomes" id="UP000249590">
    <property type="component" value="Unassembled WGS sequence"/>
</dbReference>
<evidence type="ECO:0008006" key="4">
    <source>
        <dbReference type="Google" id="ProtNLM"/>
    </source>
</evidence>